<evidence type="ECO:0000256" key="2">
    <source>
        <dbReference type="ARBA" id="ARBA00020581"/>
    </source>
</evidence>
<evidence type="ECO:0000256" key="1">
    <source>
        <dbReference type="ARBA" id="ARBA00005912"/>
    </source>
</evidence>
<name>A0A0N4VJE2_ENTVE</name>
<accession>A0A0N4VJE2</accession>
<comment type="similarity">
    <text evidence="1">Belongs to the RRF family.</text>
</comment>
<proteinExistence type="inferred from homology"/>
<keyword evidence="7" id="KW-1185">Reference proteome</keyword>
<sequence length="167" mass="19036">MDDLEKTLEEELAKHFSLQFDIRQYENLPVELEDNQVAPLSKLGRVSMLNPQVVSVNFTENPAALKPAKLAIEKSNLEVSPQQDGLSLFMHIPKLTRERRERLAASAKKTLFNDYKTALNEVIDKDMKAEDERRKTHAALLAMKRQREAKGLERIEAARAVLLKEVA</sequence>
<reference evidence="6 7" key="2">
    <citation type="submission" date="2018-10" db="EMBL/GenBank/DDBJ databases">
        <authorList>
            <consortium name="Pathogen Informatics"/>
        </authorList>
    </citation>
    <scope>NUCLEOTIDE SEQUENCE [LARGE SCALE GENOMIC DNA]</scope>
</reference>
<dbReference type="SUPFAM" id="SSF55194">
    <property type="entry name" value="Ribosome recycling factor, RRF"/>
    <property type="match status" value="1"/>
</dbReference>
<evidence type="ECO:0000259" key="5">
    <source>
        <dbReference type="Pfam" id="PF01765"/>
    </source>
</evidence>
<protein>
    <recommendedName>
        <fullName evidence="2">Ribosome-recycling factor, mitochondrial</fullName>
    </recommendedName>
    <alternativeName>
        <fullName evidence="4">Ribosome-releasing factor, mitochondrial</fullName>
    </alternativeName>
</protein>
<dbReference type="GO" id="GO:0005739">
    <property type="term" value="C:mitochondrion"/>
    <property type="evidence" value="ECO:0007669"/>
    <property type="project" value="TreeGrafter"/>
</dbReference>
<dbReference type="Proteomes" id="UP000274131">
    <property type="component" value="Unassembled WGS sequence"/>
</dbReference>
<dbReference type="OrthoDB" id="407355at2759"/>
<organism evidence="8">
    <name type="scientific">Enterobius vermicularis</name>
    <name type="common">Human pinworm</name>
    <dbReference type="NCBI Taxonomy" id="51028"/>
    <lineage>
        <taxon>Eukaryota</taxon>
        <taxon>Metazoa</taxon>
        <taxon>Ecdysozoa</taxon>
        <taxon>Nematoda</taxon>
        <taxon>Chromadorea</taxon>
        <taxon>Rhabditida</taxon>
        <taxon>Spirurina</taxon>
        <taxon>Oxyuridomorpha</taxon>
        <taxon>Oxyuroidea</taxon>
        <taxon>Oxyuridae</taxon>
        <taxon>Enterobius</taxon>
    </lineage>
</organism>
<dbReference type="GO" id="GO:0006412">
    <property type="term" value="P:translation"/>
    <property type="evidence" value="ECO:0007669"/>
    <property type="project" value="UniProtKB-KW"/>
</dbReference>
<dbReference type="AlphaFoldDB" id="A0A0N4VJE2"/>
<gene>
    <name evidence="6" type="ORF">EVEC_LOCUS10289</name>
</gene>
<dbReference type="EMBL" id="UXUI01010705">
    <property type="protein sequence ID" value="VDD95538.1"/>
    <property type="molecule type" value="Genomic_DNA"/>
</dbReference>
<dbReference type="PANTHER" id="PTHR20982">
    <property type="entry name" value="RIBOSOME RECYCLING FACTOR"/>
    <property type="match status" value="1"/>
</dbReference>
<dbReference type="InterPro" id="IPR036191">
    <property type="entry name" value="RRF_sf"/>
</dbReference>
<reference evidence="8" key="1">
    <citation type="submission" date="2017-02" db="UniProtKB">
        <authorList>
            <consortium name="WormBaseParasite"/>
        </authorList>
    </citation>
    <scope>IDENTIFICATION</scope>
</reference>
<evidence type="ECO:0000256" key="3">
    <source>
        <dbReference type="ARBA" id="ARBA00022917"/>
    </source>
</evidence>
<feature type="domain" description="Ribosome recycling factor" evidence="5">
    <location>
        <begin position="8"/>
        <end position="135"/>
    </location>
</feature>
<evidence type="ECO:0000256" key="4">
    <source>
        <dbReference type="ARBA" id="ARBA00033107"/>
    </source>
</evidence>
<dbReference type="STRING" id="51028.A0A0N4VJE2"/>
<keyword evidence="3" id="KW-0648">Protein biosynthesis</keyword>
<dbReference type="InterPro" id="IPR002661">
    <property type="entry name" value="Ribosome_recyc_fac"/>
</dbReference>
<evidence type="ECO:0000313" key="6">
    <source>
        <dbReference type="EMBL" id="VDD95538.1"/>
    </source>
</evidence>
<dbReference type="Pfam" id="PF01765">
    <property type="entry name" value="RRF"/>
    <property type="match status" value="1"/>
</dbReference>
<dbReference type="WBParaSite" id="EVEC_0001096301-mRNA-1">
    <property type="protein sequence ID" value="EVEC_0001096301-mRNA-1"/>
    <property type="gene ID" value="EVEC_0001096301"/>
</dbReference>
<evidence type="ECO:0000313" key="8">
    <source>
        <dbReference type="WBParaSite" id="EVEC_0001096301-mRNA-1"/>
    </source>
</evidence>
<dbReference type="Gene3D" id="3.30.1360.40">
    <property type="match status" value="1"/>
</dbReference>
<dbReference type="InterPro" id="IPR023584">
    <property type="entry name" value="Ribosome_recyc_fac_dom"/>
</dbReference>
<dbReference type="PANTHER" id="PTHR20982:SF3">
    <property type="entry name" value="MITOCHONDRIAL RIBOSOME RECYCLING FACTOR PSEUDO 1"/>
    <property type="match status" value="1"/>
</dbReference>
<dbReference type="GO" id="GO:0043023">
    <property type="term" value="F:ribosomal large subunit binding"/>
    <property type="evidence" value="ECO:0007669"/>
    <property type="project" value="TreeGrafter"/>
</dbReference>
<evidence type="ECO:0000313" key="7">
    <source>
        <dbReference type="Proteomes" id="UP000274131"/>
    </source>
</evidence>